<dbReference type="EMBL" id="CP013236">
    <property type="protein sequence ID" value="AMP14112.1"/>
    <property type="molecule type" value="Genomic_DNA"/>
</dbReference>
<protein>
    <submittedName>
        <fullName evidence="1">Uncharacterized protein</fullName>
    </submittedName>
</protein>
<name>A0ABN4M780_9BURK</name>
<gene>
    <name evidence="1" type="ORF">CPter291_1846</name>
</gene>
<sequence>MTITLTPGWNVELKVVLCIAYPFTQVAMLYTKNILMLI</sequence>
<evidence type="ECO:0000313" key="1">
    <source>
        <dbReference type="EMBL" id="AMP14112.1"/>
    </source>
</evidence>
<proteinExistence type="predicted"/>
<reference evidence="1 2" key="1">
    <citation type="submission" date="2015-11" db="EMBL/GenBank/DDBJ databases">
        <title>Exploring the genomic traits of fungus-feeding bacterial genus Collimonas.</title>
        <authorList>
            <person name="Song C."/>
            <person name="Schmidt R."/>
            <person name="de Jager V."/>
            <person name="Krzyzanowska D."/>
            <person name="Jongedijk E."/>
            <person name="Cankar K."/>
            <person name="Beekwilder J."/>
            <person name="van Veen A."/>
            <person name="de Boer W."/>
            <person name="van Veen J.A."/>
            <person name="Garbeva P."/>
        </authorList>
    </citation>
    <scope>NUCLEOTIDE SEQUENCE [LARGE SCALE GENOMIC DNA]</scope>
    <source>
        <strain evidence="1 2">Ter291</strain>
    </source>
</reference>
<dbReference type="Proteomes" id="UP000074914">
    <property type="component" value="Chromosome"/>
</dbReference>
<accession>A0ABN4M780</accession>
<keyword evidence="2" id="KW-1185">Reference proteome</keyword>
<evidence type="ECO:0000313" key="2">
    <source>
        <dbReference type="Proteomes" id="UP000074914"/>
    </source>
</evidence>
<organism evidence="1 2">
    <name type="scientific">Collimonas pratensis</name>
    <dbReference type="NCBI Taxonomy" id="279113"/>
    <lineage>
        <taxon>Bacteria</taxon>
        <taxon>Pseudomonadati</taxon>
        <taxon>Pseudomonadota</taxon>
        <taxon>Betaproteobacteria</taxon>
        <taxon>Burkholderiales</taxon>
        <taxon>Oxalobacteraceae</taxon>
        <taxon>Collimonas</taxon>
    </lineage>
</organism>